<dbReference type="OrthoDB" id="5897719at2759"/>
<organism evidence="1 2">
    <name type="scientific">Meloidogyne graminicola</name>
    <dbReference type="NCBI Taxonomy" id="189291"/>
    <lineage>
        <taxon>Eukaryota</taxon>
        <taxon>Metazoa</taxon>
        <taxon>Ecdysozoa</taxon>
        <taxon>Nematoda</taxon>
        <taxon>Chromadorea</taxon>
        <taxon>Rhabditida</taxon>
        <taxon>Tylenchina</taxon>
        <taxon>Tylenchomorpha</taxon>
        <taxon>Tylenchoidea</taxon>
        <taxon>Meloidogynidae</taxon>
        <taxon>Meloidogyninae</taxon>
        <taxon>Meloidogyne</taxon>
    </lineage>
</organism>
<evidence type="ECO:0000313" key="1">
    <source>
        <dbReference type="EMBL" id="KAF7636384.1"/>
    </source>
</evidence>
<dbReference type="AlphaFoldDB" id="A0A8S9ZSF1"/>
<protein>
    <submittedName>
        <fullName evidence="1">Uncharacterized protein</fullName>
    </submittedName>
</protein>
<accession>A0A8S9ZSF1</accession>
<keyword evidence="2" id="KW-1185">Reference proteome</keyword>
<name>A0A8S9ZSF1_9BILA</name>
<gene>
    <name evidence="1" type="ORF">Mgra_00004167</name>
</gene>
<comment type="caution">
    <text evidence="1">The sequence shown here is derived from an EMBL/GenBank/DDBJ whole genome shotgun (WGS) entry which is preliminary data.</text>
</comment>
<sequence>MNIKQLNIHPTLNSLRALKVQHNLMRSNLLEIALSCPNLEHLDFIWKNYVDDLDGWVDARQLEALYSFNKLSSISFEIKIILLGCPNESMPFHRLFCVDGLRFDDFLFELLLNLNSITPLKSLEFLYGNDFYFTSEYALKILKNLNQLETFLCALSTYNNFTKKLEPNLFFEKLDKILNENENQTKVSFRFMSEYYYFREPDIIFKWRRGKPFELIEKPQFNYYNFSFVLEKILNQSFGKFSFLDI</sequence>
<evidence type="ECO:0000313" key="2">
    <source>
        <dbReference type="Proteomes" id="UP000605970"/>
    </source>
</evidence>
<dbReference type="EMBL" id="JABEBT010000030">
    <property type="protein sequence ID" value="KAF7636384.1"/>
    <property type="molecule type" value="Genomic_DNA"/>
</dbReference>
<proteinExistence type="predicted"/>
<reference evidence="1" key="1">
    <citation type="journal article" date="2020" name="Ecol. Evol.">
        <title>Genome structure and content of the rice root-knot nematode (Meloidogyne graminicola).</title>
        <authorList>
            <person name="Phan N.T."/>
            <person name="Danchin E.G.J."/>
            <person name="Klopp C."/>
            <person name="Perfus-Barbeoch L."/>
            <person name="Kozlowski D.K."/>
            <person name="Koutsovoulos G.D."/>
            <person name="Lopez-Roques C."/>
            <person name="Bouchez O."/>
            <person name="Zahm M."/>
            <person name="Besnard G."/>
            <person name="Bellafiore S."/>
        </authorList>
    </citation>
    <scope>NUCLEOTIDE SEQUENCE</scope>
    <source>
        <strain evidence="1">VN-18</strain>
    </source>
</reference>
<dbReference type="Proteomes" id="UP000605970">
    <property type="component" value="Unassembled WGS sequence"/>
</dbReference>